<keyword evidence="3" id="KW-1185">Reference proteome</keyword>
<dbReference type="EMBL" id="KK115982">
    <property type="protein sequence ID" value="KFM66549.1"/>
    <property type="molecule type" value="Genomic_DNA"/>
</dbReference>
<dbReference type="Proteomes" id="UP000054359">
    <property type="component" value="Unassembled WGS sequence"/>
</dbReference>
<dbReference type="AlphaFoldDB" id="A0A087TN60"/>
<accession>A0A087TN60</accession>
<reference evidence="2 3" key="1">
    <citation type="submission" date="2013-11" db="EMBL/GenBank/DDBJ databases">
        <title>Genome sequencing of Stegodyphus mimosarum.</title>
        <authorList>
            <person name="Bechsgaard J."/>
        </authorList>
    </citation>
    <scope>NUCLEOTIDE SEQUENCE [LARGE SCALE GENOMIC DNA]</scope>
</reference>
<keyword evidence="1" id="KW-0812">Transmembrane</keyword>
<protein>
    <submittedName>
        <fullName evidence="2">Uncharacterized protein</fullName>
    </submittedName>
</protein>
<keyword evidence="1" id="KW-1133">Transmembrane helix</keyword>
<feature type="transmembrane region" description="Helical" evidence="1">
    <location>
        <begin position="20"/>
        <end position="40"/>
    </location>
</feature>
<feature type="non-terminal residue" evidence="2">
    <location>
        <position position="48"/>
    </location>
</feature>
<gene>
    <name evidence="2" type="ORF">X975_23635</name>
</gene>
<keyword evidence="1" id="KW-0472">Membrane</keyword>
<proteinExistence type="predicted"/>
<organism evidence="2 3">
    <name type="scientific">Stegodyphus mimosarum</name>
    <name type="common">African social velvet spider</name>
    <dbReference type="NCBI Taxonomy" id="407821"/>
    <lineage>
        <taxon>Eukaryota</taxon>
        <taxon>Metazoa</taxon>
        <taxon>Ecdysozoa</taxon>
        <taxon>Arthropoda</taxon>
        <taxon>Chelicerata</taxon>
        <taxon>Arachnida</taxon>
        <taxon>Araneae</taxon>
        <taxon>Araneomorphae</taxon>
        <taxon>Entelegynae</taxon>
        <taxon>Eresoidea</taxon>
        <taxon>Eresidae</taxon>
        <taxon>Stegodyphus</taxon>
    </lineage>
</organism>
<evidence type="ECO:0000313" key="2">
    <source>
        <dbReference type="EMBL" id="KFM66549.1"/>
    </source>
</evidence>
<name>A0A087TN60_STEMI</name>
<sequence>MIQYIMLNDTKHTGNNSREYLSMSLGLTPHILLVFFPNSASSSGGTVT</sequence>
<evidence type="ECO:0000256" key="1">
    <source>
        <dbReference type="SAM" id="Phobius"/>
    </source>
</evidence>
<evidence type="ECO:0000313" key="3">
    <source>
        <dbReference type="Proteomes" id="UP000054359"/>
    </source>
</evidence>